<feature type="transmembrane region" description="Helical" evidence="2">
    <location>
        <begin position="98"/>
        <end position="118"/>
    </location>
</feature>
<comment type="caution">
    <text evidence="3">The sequence shown here is derived from an EMBL/GenBank/DDBJ whole genome shotgun (WGS) entry which is preliminary data.</text>
</comment>
<sequence>MIKTLRDTIAVLYRRFRNSLTTDDEVTISRRYVAASNYAAGTVNNLIGANFLTGFLLLLNADDSFMGLVTMAGFVGNLLQILSPLLLERFQSRKRMLIFSRAIIHFFNIVVISLIPVLPCANPVKLMLILVIILLVNLINAVTAPGFTVWHIKSIPDNVRAKYFSTFNVMNGVIIYTVVLAASKIADDFKASGNEMRGLLVLRALALILSIVDIYFLFKIKEFPNQSSGTKVNLANILLNPFKEKKYLITVTIACLWSYSANIPGPYFNMYMLKDMDVSYSFLNIINMFNIPALIFLAPLWRKRVNSTSWFKVLYQSMGLYLLHYIGLSFVTKGSLFLYPVSVIYAFMIAPGINLVFGNIPFINIPEKDQTIYIGFYSSMNNLAALLGVLTGKEFIRATEGKTMALAGITMYNKQYVLLLTATAMLISVILIYYLQKISQENVKASAAEQNKPLSQVLDCEGN</sequence>
<proteinExistence type="predicted"/>
<evidence type="ECO:0000256" key="1">
    <source>
        <dbReference type="ARBA" id="ARBA00004651"/>
    </source>
</evidence>
<feature type="transmembrane region" description="Helical" evidence="2">
    <location>
        <begin position="164"/>
        <end position="186"/>
    </location>
</feature>
<feature type="transmembrane region" description="Helical" evidence="2">
    <location>
        <begin position="313"/>
        <end position="331"/>
    </location>
</feature>
<feature type="transmembrane region" description="Helical" evidence="2">
    <location>
        <begin position="198"/>
        <end position="218"/>
    </location>
</feature>
<feature type="transmembrane region" description="Helical" evidence="2">
    <location>
        <begin position="38"/>
        <end position="59"/>
    </location>
</feature>
<feature type="transmembrane region" description="Helical" evidence="2">
    <location>
        <begin position="372"/>
        <end position="396"/>
    </location>
</feature>
<feature type="transmembrane region" description="Helical" evidence="2">
    <location>
        <begin position="124"/>
        <end position="152"/>
    </location>
</feature>
<dbReference type="Gene3D" id="1.20.1250.20">
    <property type="entry name" value="MFS general substrate transporter like domains"/>
    <property type="match status" value="1"/>
</dbReference>
<feature type="transmembrane region" description="Helical" evidence="2">
    <location>
        <begin position="416"/>
        <end position="435"/>
    </location>
</feature>
<dbReference type="Pfam" id="PF07690">
    <property type="entry name" value="MFS_1"/>
    <property type="match status" value="1"/>
</dbReference>
<dbReference type="EMBL" id="NIOJ01000010">
    <property type="protein sequence ID" value="PNU00495.1"/>
    <property type="molecule type" value="Genomic_DNA"/>
</dbReference>
<evidence type="ECO:0008006" key="5">
    <source>
        <dbReference type="Google" id="ProtNLM"/>
    </source>
</evidence>
<dbReference type="AlphaFoldDB" id="A0A2K2FNY8"/>
<dbReference type="InterPro" id="IPR036259">
    <property type="entry name" value="MFS_trans_sf"/>
</dbReference>
<feature type="transmembrane region" description="Helical" evidence="2">
    <location>
        <begin position="65"/>
        <end position="86"/>
    </location>
</feature>
<reference evidence="3 4" key="1">
    <citation type="submission" date="2017-06" db="EMBL/GenBank/DDBJ databases">
        <title>Investigating the central metabolism of Clostridium thermosuccinogenes.</title>
        <authorList>
            <person name="Koendjbiharie J.G."/>
            <person name="van Kranenburg R."/>
        </authorList>
    </citation>
    <scope>NUCLEOTIDE SEQUENCE [LARGE SCALE GENOMIC DNA]</scope>
    <source>
        <strain evidence="3 4">DSM 5806</strain>
    </source>
</reference>
<evidence type="ECO:0000256" key="2">
    <source>
        <dbReference type="SAM" id="Phobius"/>
    </source>
</evidence>
<keyword evidence="2" id="KW-0812">Transmembrane</keyword>
<keyword evidence="2" id="KW-1133">Transmembrane helix</keyword>
<comment type="subcellular location">
    <subcellularLocation>
        <location evidence="1">Cell membrane</location>
        <topology evidence="1">Multi-pass membrane protein</topology>
    </subcellularLocation>
</comment>
<evidence type="ECO:0000313" key="4">
    <source>
        <dbReference type="Proteomes" id="UP000236151"/>
    </source>
</evidence>
<keyword evidence="2" id="KW-0472">Membrane</keyword>
<evidence type="ECO:0000313" key="3">
    <source>
        <dbReference type="EMBL" id="PNU00495.1"/>
    </source>
</evidence>
<feature type="transmembrane region" description="Helical" evidence="2">
    <location>
        <begin position="337"/>
        <end position="360"/>
    </location>
</feature>
<dbReference type="SUPFAM" id="SSF103473">
    <property type="entry name" value="MFS general substrate transporter"/>
    <property type="match status" value="1"/>
</dbReference>
<keyword evidence="4" id="KW-1185">Reference proteome</keyword>
<dbReference type="KEGG" id="cthd:CDO33_03625"/>
<dbReference type="Proteomes" id="UP000236151">
    <property type="component" value="Unassembled WGS sequence"/>
</dbReference>
<accession>A0A2K2FNY8</accession>
<dbReference type="PANTHER" id="PTHR23526">
    <property type="entry name" value="INTEGRAL MEMBRANE TRANSPORT PROTEIN-RELATED"/>
    <property type="match status" value="1"/>
</dbReference>
<organism evidence="3 4">
    <name type="scientific">Clostridium thermosuccinogenes</name>
    <dbReference type="NCBI Taxonomy" id="84032"/>
    <lineage>
        <taxon>Bacteria</taxon>
        <taxon>Bacillati</taxon>
        <taxon>Bacillota</taxon>
        <taxon>Clostridia</taxon>
        <taxon>Eubacteriales</taxon>
        <taxon>Clostridiaceae</taxon>
        <taxon>Clostridium</taxon>
    </lineage>
</organism>
<dbReference type="InterPro" id="IPR052528">
    <property type="entry name" value="Sugar_transport-like"/>
</dbReference>
<dbReference type="PANTHER" id="PTHR23526:SF2">
    <property type="entry name" value="MAJOR FACILITATOR SUPERFAMILY (MFS) PROFILE DOMAIN-CONTAINING PROTEIN"/>
    <property type="match status" value="1"/>
</dbReference>
<dbReference type="RefSeq" id="WP_103080824.1">
    <property type="nucleotide sequence ID" value="NZ_CP021850.1"/>
</dbReference>
<protein>
    <recommendedName>
        <fullName evidence="5">MFS transporter</fullName>
    </recommendedName>
</protein>
<dbReference type="GO" id="GO:0005886">
    <property type="term" value="C:plasma membrane"/>
    <property type="evidence" value="ECO:0007669"/>
    <property type="project" value="UniProtKB-SubCell"/>
</dbReference>
<feature type="transmembrane region" description="Helical" evidence="2">
    <location>
        <begin position="247"/>
        <end position="268"/>
    </location>
</feature>
<gene>
    <name evidence="3" type="ORF">CDQ84_05980</name>
</gene>
<dbReference type="InterPro" id="IPR011701">
    <property type="entry name" value="MFS"/>
</dbReference>
<name>A0A2K2FNY8_9CLOT</name>
<dbReference type="OrthoDB" id="1714505at2"/>
<feature type="transmembrane region" description="Helical" evidence="2">
    <location>
        <begin position="280"/>
        <end position="301"/>
    </location>
</feature>
<dbReference type="GO" id="GO:0022857">
    <property type="term" value="F:transmembrane transporter activity"/>
    <property type="evidence" value="ECO:0007669"/>
    <property type="project" value="InterPro"/>
</dbReference>